<evidence type="ECO:0000313" key="3">
    <source>
        <dbReference type="Proteomes" id="UP000051096"/>
    </source>
</evidence>
<organism evidence="2 3">
    <name type="scientific">candidate division WOR_3 bacterium SM23_60</name>
    <dbReference type="NCBI Taxonomy" id="1703780"/>
    <lineage>
        <taxon>Bacteria</taxon>
        <taxon>Bacteria division WOR-3</taxon>
    </lineage>
</organism>
<evidence type="ECO:0000313" key="2">
    <source>
        <dbReference type="EMBL" id="KPK67747.1"/>
    </source>
</evidence>
<protein>
    <recommendedName>
        <fullName evidence="1">Lipocalin-like domain-containing protein</fullName>
    </recommendedName>
</protein>
<dbReference type="Proteomes" id="UP000051096">
    <property type="component" value="Unassembled WGS sequence"/>
</dbReference>
<dbReference type="EMBL" id="LJUO01000202">
    <property type="protein sequence ID" value="KPK67747.1"/>
    <property type="molecule type" value="Genomic_DNA"/>
</dbReference>
<comment type="caution">
    <text evidence="2">The sequence shown here is derived from an EMBL/GenBank/DDBJ whole genome shotgun (WGS) entry which is preliminary data.</text>
</comment>
<name>A0A0S8G431_UNCW3</name>
<feature type="domain" description="Lipocalin-like" evidence="1">
    <location>
        <begin position="8"/>
        <end position="126"/>
    </location>
</feature>
<dbReference type="Pfam" id="PF13924">
    <property type="entry name" value="Lipocalin_5"/>
    <property type="match status" value="1"/>
</dbReference>
<evidence type="ECO:0000259" key="1">
    <source>
        <dbReference type="Pfam" id="PF13924"/>
    </source>
</evidence>
<gene>
    <name evidence="2" type="ORF">AMJ87_12925</name>
</gene>
<proteinExistence type="predicted"/>
<accession>A0A0S8G431</accession>
<reference evidence="2 3" key="1">
    <citation type="journal article" date="2015" name="Microbiome">
        <title>Genomic resolution of linkages in carbon, nitrogen, and sulfur cycling among widespread estuary sediment bacteria.</title>
        <authorList>
            <person name="Baker B.J."/>
            <person name="Lazar C.S."/>
            <person name="Teske A.P."/>
            <person name="Dick G.J."/>
        </authorList>
    </citation>
    <scope>NUCLEOTIDE SEQUENCE [LARGE SCALE GENOMIC DNA]</scope>
    <source>
        <strain evidence="2">SM23_60</strain>
    </source>
</reference>
<dbReference type="AlphaFoldDB" id="A0A0S8G431"/>
<dbReference type="InterPro" id="IPR024311">
    <property type="entry name" value="Lipocalin-like"/>
</dbReference>
<sequence length="142" mass="15821">MNGTELTGTWKFASLEIKTADGKTVYPFGKTPFGMLIYTANGYISYLCMDPTRPKFKSDNLLGGTAEEIAEAFKSFDAYVGTYTVDAQNGIVTHHVLGSKFPNWVGSDQVRHFRFSGDNLMIDTDILVEGKTWHLKGVLERI</sequence>